<dbReference type="PROSITE" id="PS00678">
    <property type="entry name" value="WD_REPEATS_1"/>
    <property type="match status" value="1"/>
</dbReference>
<feature type="compositionally biased region" description="Polar residues" evidence="7">
    <location>
        <begin position="483"/>
        <end position="508"/>
    </location>
</feature>
<keyword evidence="4" id="KW-0833">Ubl conjugation pathway</keyword>
<proteinExistence type="inferred from homology"/>
<feature type="region of interest" description="Disordered" evidence="7">
    <location>
        <begin position="463"/>
        <end position="590"/>
    </location>
</feature>
<dbReference type="GO" id="GO:0030674">
    <property type="term" value="F:protein-macromolecule adaptor activity"/>
    <property type="evidence" value="ECO:0007669"/>
    <property type="project" value="TreeGrafter"/>
</dbReference>
<dbReference type="PANTHER" id="PTHR22852">
    <property type="entry name" value="LETHAL 2 DENTICLELESS PROTEIN RETINOIC ACID-REGULATED NUCLEAR MATRIX-ASSOCIATED PROTEIN"/>
    <property type="match status" value="1"/>
</dbReference>
<dbReference type="AlphaFoldDB" id="A0A8D8YNY3"/>
<reference evidence="8" key="1">
    <citation type="submission" date="2021-05" db="EMBL/GenBank/DDBJ databases">
        <authorList>
            <person name="Alioto T."/>
            <person name="Alioto T."/>
            <person name="Gomez Garrido J."/>
        </authorList>
    </citation>
    <scope>NUCLEOTIDE SEQUENCE</scope>
</reference>
<dbReference type="SMART" id="SM00320">
    <property type="entry name" value="WD40"/>
    <property type="match status" value="7"/>
</dbReference>
<dbReference type="PROSITE" id="PS50082">
    <property type="entry name" value="WD_REPEATS_2"/>
    <property type="match status" value="1"/>
</dbReference>
<dbReference type="SUPFAM" id="SSF50978">
    <property type="entry name" value="WD40 repeat-like"/>
    <property type="match status" value="1"/>
</dbReference>
<dbReference type="PANTHER" id="PTHR22852:SF0">
    <property type="entry name" value="DENTICLELESS PROTEIN HOMOLOG"/>
    <property type="match status" value="1"/>
</dbReference>
<sequence length="590" mass="66793">MKIQSLCHVRHANKRKRLRLFWCKQIYLYVDKACSSFSLQHYRDDYNWRYFKSLHYTSLFKIIIMNIADSLNWRALGFVFKREDQLVDLRLKNLKKETLLKVADGPLMNVAFDQSKKSVHPRIAVGHEEGQVSVHNLDHENKVKASYRIQSHLNCIYDLVWSLDGEHLYTACGDGTVGYHDVHSETSYISSEKVQYFSATGSTSMKSVVIHPTNPDIFATGSSDGNIFVWDTRVLSKPDISIRQAYSKETKRKGLIPYGSGYINSNSIRSMVFQDGNTLISSCSESSHIKIWDMRRTYCNLSDLPKPMYSLDAPPYVSGFSCLALDSSLMLLYARAQDSTIQIYDVGTSKKMPVSEMPAPSVPKLISFHIKIKLSPDGRHLVAGSSNGTLNLWNTKTRQPLIEPSEDPQFEELTGVDWIQNQKQETLICGGSEDGDLCVWTESFTQDKKLIEDPPHLNIEFSQLQIKPKPKRPKTPPCPTQKSNDLPTASVDSPTINLPNFVEDSSNHPVCKTSTSSSKPRTPNNWLVNLRREITPKRSPSTGSSDSAEKSKGKRSRRRLNSSPGMSLTEFMQHHCKVPRLDSENHPLNS</sequence>
<dbReference type="Gene3D" id="2.130.10.10">
    <property type="entry name" value="YVTN repeat-like/Quinoprotein amine dehydrogenase"/>
    <property type="match status" value="2"/>
</dbReference>
<dbReference type="Pfam" id="PF00400">
    <property type="entry name" value="WD40"/>
    <property type="match status" value="4"/>
</dbReference>
<dbReference type="GO" id="GO:0043161">
    <property type="term" value="P:proteasome-mediated ubiquitin-dependent protein catabolic process"/>
    <property type="evidence" value="ECO:0007669"/>
    <property type="project" value="TreeGrafter"/>
</dbReference>
<keyword evidence="3" id="KW-0677">Repeat</keyword>
<dbReference type="InterPro" id="IPR015943">
    <property type="entry name" value="WD40/YVTN_repeat-like_dom_sf"/>
</dbReference>
<evidence type="ECO:0000256" key="5">
    <source>
        <dbReference type="ARBA" id="ARBA00038344"/>
    </source>
</evidence>
<dbReference type="InterPro" id="IPR051865">
    <property type="entry name" value="WD-repeat_CDT2_adapter"/>
</dbReference>
<keyword evidence="2 6" id="KW-0853">WD repeat</keyword>
<dbReference type="InterPro" id="IPR001680">
    <property type="entry name" value="WD40_rpt"/>
</dbReference>
<feature type="repeat" description="WD" evidence="6">
    <location>
        <begin position="372"/>
        <end position="403"/>
    </location>
</feature>
<evidence type="ECO:0000256" key="2">
    <source>
        <dbReference type="ARBA" id="ARBA00022574"/>
    </source>
</evidence>
<accession>A0A8D8YNY3</accession>
<name>A0A8D8YNY3_9HEMI</name>
<evidence type="ECO:0000256" key="3">
    <source>
        <dbReference type="ARBA" id="ARBA00022737"/>
    </source>
</evidence>
<evidence type="ECO:0000256" key="4">
    <source>
        <dbReference type="ARBA" id="ARBA00022786"/>
    </source>
</evidence>
<dbReference type="EMBL" id="HBUF01386675">
    <property type="protein sequence ID" value="CAG6732383.1"/>
    <property type="molecule type" value="Transcribed_RNA"/>
</dbReference>
<dbReference type="InterPro" id="IPR019775">
    <property type="entry name" value="WD40_repeat_CS"/>
</dbReference>
<dbReference type="GO" id="GO:0005634">
    <property type="term" value="C:nucleus"/>
    <property type="evidence" value="ECO:0007669"/>
    <property type="project" value="TreeGrafter"/>
</dbReference>
<comment type="similarity">
    <text evidence="5">Belongs to the WD repeat cdt2 family.</text>
</comment>
<dbReference type="GO" id="GO:0007095">
    <property type="term" value="P:mitotic G2 DNA damage checkpoint signaling"/>
    <property type="evidence" value="ECO:0007669"/>
    <property type="project" value="TreeGrafter"/>
</dbReference>
<evidence type="ECO:0000256" key="1">
    <source>
        <dbReference type="ARBA" id="ARBA00004906"/>
    </source>
</evidence>
<organism evidence="8">
    <name type="scientific">Cacopsylla melanoneura</name>
    <dbReference type="NCBI Taxonomy" id="428564"/>
    <lineage>
        <taxon>Eukaryota</taxon>
        <taxon>Metazoa</taxon>
        <taxon>Ecdysozoa</taxon>
        <taxon>Arthropoda</taxon>
        <taxon>Hexapoda</taxon>
        <taxon>Insecta</taxon>
        <taxon>Pterygota</taxon>
        <taxon>Neoptera</taxon>
        <taxon>Paraneoptera</taxon>
        <taxon>Hemiptera</taxon>
        <taxon>Sternorrhyncha</taxon>
        <taxon>Psylloidea</taxon>
        <taxon>Psyllidae</taxon>
        <taxon>Psyllinae</taxon>
        <taxon>Cacopsylla</taxon>
    </lineage>
</organism>
<comment type="pathway">
    <text evidence="1">Protein modification; protein ubiquitination.</text>
</comment>
<evidence type="ECO:0000313" key="8">
    <source>
        <dbReference type="EMBL" id="CAG6732383.1"/>
    </source>
</evidence>
<evidence type="ECO:0000256" key="7">
    <source>
        <dbReference type="SAM" id="MobiDB-lite"/>
    </source>
</evidence>
<dbReference type="InterPro" id="IPR036322">
    <property type="entry name" value="WD40_repeat_dom_sf"/>
</dbReference>
<feature type="compositionally biased region" description="Basic and acidic residues" evidence="7">
    <location>
        <begin position="579"/>
        <end position="590"/>
    </location>
</feature>
<evidence type="ECO:0000256" key="6">
    <source>
        <dbReference type="PROSITE-ProRule" id="PRU00221"/>
    </source>
</evidence>
<protein>
    <submittedName>
        <fullName evidence="8">Protein lethal(2)denticleless</fullName>
    </submittedName>
</protein>